<dbReference type="InterPro" id="IPR009056">
    <property type="entry name" value="Cyt_c-like_dom"/>
</dbReference>
<dbReference type="SUPFAM" id="SSF46626">
    <property type="entry name" value="Cytochrome c"/>
    <property type="match status" value="1"/>
</dbReference>
<dbReference type="InterPro" id="IPR051395">
    <property type="entry name" value="Cytochrome_c_Peroxidase/MauG"/>
</dbReference>
<dbReference type="GO" id="GO:0009055">
    <property type="term" value="F:electron transfer activity"/>
    <property type="evidence" value="ECO:0007669"/>
    <property type="project" value="InterPro"/>
</dbReference>
<dbReference type="InterPro" id="IPR036909">
    <property type="entry name" value="Cyt_c-like_dom_sf"/>
</dbReference>
<keyword evidence="5" id="KW-0732">Signal</keyword>
<evidence type="ECO:0000256" key="3">
    <source>
        <dbReference type="ARBA" id="ARBA00023004"/>
    </source>
</evidence>
<dbReference type="Gene3D" id="1.10.760.10">
    <property type="entry name" value="Cytochrome c-like domain"/>
    <property type="match status" value="1"/>
</dbReference>
<dbReference type="GO" id="GO:0020037">
    <property type="term" value="F:heme binding"/>
    <property type="evidence" value="ECO:0007669"/>
    <property type="project" value="InterPro"/>
</dbReference>
<evidence type="ECO:0000313" key="8">
    <source>
        <dbReference type="Proteomes" id="UP000317550"/>
    </source>
</evidence>
<sequence length="464" mass="50325">MKILLPLLLLTGAAAATLQFVPPFDPAEKLPGGDTTVHETGKNALSLAAANLTDDQTTAFDIGNSFFKKNWVEAPASTTARDGLGPHFIAHSCGACHTEDGRGAPPVFSNGLQSEQPVALLFRLSIPGRAPHGSPKPEPRYGGQFNNSAISEVKPEGQVQIRYEEIAGQFADGSHYSLLKPSYAFTDLGYGPMHPATLVSPRVAPHMTGLGLLEAIRERDILANARRQAADKEGIQGRPNRVWDAYANKMVIGRFGWKANSGTVAHQSAAAFNGDLGITSSRFPAEECMPSQTDCRKAPRGGHPEIPDKLLDQVILYSRTQAVPAARDLDDPAALRGRTLFHQARCASCHVPRYVTGEFKAIPQLGGQTIYPYTDLLLHDMGEGLADHRPDHLAGGRDWKTPPLWGLGLVPVVNGHTRYLHDGRARNLLEAVLWHGGEAEASKQFVLNLSQQDRENLVRFLTSL</sequence>
<feature type="chain" id="PRO_5027917044" evidence="5">
    <location>
        <begin position="17"/>
        <end position="464"/>
    </location>
</feature>
<dbReference type="KEGG" id="cari:FNU76_14365"/>
<dbReference type="Proteomes" id="UP000317550">
    <property type="component" value="Chromosome"/>
</dbReference>
<keyword evidence="8" id="KW-1185">Reference proteome</keyword>
<evidence type="ECO:0000256" key="5">
    <source>
        <dbReference type="SAM" id="SignalP"/>
    </source>
</evidence>
<keyword evidence="1 4" id="KW-0349">Heme</keyword>
<dbReference type="PROSITE" id="PS51007">
    <property type="entry name" value="CYTC"/>
    <property type="match status" value="1"/>
</dbReference>
<dbReference type="AlphaFoldDB" id="A0A516SH17"/>
<dbReference type="PANTHER" id="PTHR30600:SF4">
    <property type="entry name" value="CYTOCHROME C DOMAIN-CONTAINING PROTEIN"/>
    <property type="match status" value="1"/>
</dbReference>
<keyword evidence="3 4" id="KW-0408">Iron</keyword>
<accession>A0A516SH17</accession>
<dbReference type="GO" id="GO:0046872">
    <property type="term" value="F:metal ion binding"/>
    <property type="evidence" value="ECO:0007669"/>
    <property type="project" value="UniProtKB-KW"/>
</dbReference>
<feature type="domain" description="Cytochrome c" evidence="6">
    <location>
        <begin position="332"/>
        <end position="464"/>
    </location>
</feature>
<protein>
    <submittedName>
        <fullName evidence="7">C-type cytochrome</fullName>
    </submittedName>
</protein>
<dbReference type="OrthoDB" id="9805202at2"/>
<dbReference type="EMBL" id="CP041730">
    <property type="protein sequence ID" value="QDQ27445.1"/>
    <property type="molecule type" value="Genomic_DNA"/>
</dbReference>
<feature type="signal peptide" evidence="5">
    <location>
        <begin position="1"/>
        <end position="16"/>
    </location>
</feature>
<dbReference type="InterPro" id="IPR010538">
    <property type="entry name" value="DHOR"/>
</dbReference>
<keyword evidence="2 4" id="KW-0479">Metal-binding</keyword>
<proteinExistence type="predicted"/>
<organism evidence="7 8">
    <name type="scientific">Chitinimonas arctica</name>
    <dbReference type="NCBI Taxonomy" id="2594795"/>
    <lineage>
        <taxon>Bacteria</taxon>
        <taxon>Pseudomonadati</taxon>
        <taxon>Pseudomonadota</taxon>
        <taxon>Betaproteobacteria</taxon>
        <taxon>Neisseriales</taxon>
        <taxon>Chitinibacteraceae</taxon>
        <taxon>Chitinimonas</taxon>
    </lineage>
</organism>
<evidence type="ECO:0000256" key="2">
    <source>
        <dbReference type="ARBA" id="ARBA00022723"/>
    </source>
</evidence>
<dbReference type="Pfam" id="PF06537">
    <property type="entry name" value="DHOR"/>
    <property type="match status" value="1"/>
</dbReference>
<dbReference type="GO" id="GO:0004130">
    <property type="term" value="F:cytochrome-c peroxidase activity"/>
    <property type="evidence" value="ECO:0007669"/>
    <property type="project" value="TreeGrafter"/>
</dbReference>
<gene>
    <name evidence="7" type="ORF">FNU76_14365</name>
</gene>
<dbReference type="RefSeq" id="WP_144278838.1">
    <property type="nucleotide sequence ID" value="NZ_CP041730.1"/>
</dbReference>
<evidence type="ECO:0000313" key="7">
    <source>
        <dbReference type="EMBL" id="QDQ27445.1"/>
    </source>
</evidence>
<evidence type="ECO:0000256" key="4">
    <source>
        <dbReference type="PROSITE-ProRule" id="PRU00433"/>
    </source>
</evidence>
<reference evidence="8" key="1">
    <citation type="submission" date="2019-07" db="EMBL/GenBank/DDBJ databases">
        <title>Chitinimonas sp. nov., isolated from Ny-Alesund, arctica soil.</title>
        <authorList>
            <person name="Xu Q."/>
            <person name="Peng F."/>
        </authorList>
    </citation>
    <scope>NUCLEOTIDE SEQUENCE [LARGE SCALE GENOMIC DNA]</scope>
    <source>
        <strain evidence="8">R3-44</strain>
    </source>
</reference>
<evidence type="ECO:0000259" key="6">
    <source>
        <dbReference type="PROSITE" id="PS51007"/>
    </source>
</evidence>
<name>A0A516SH17_9NEIS</name>
<dbReference type="PIRSF" id="PIRSF028099">
    <property type="entry name" value="DUF1111"/>
    <property type="match status" value="1"/>
</dbReference>
<dbReference type="PANTHER" id="PTHR30600">
    <property type="entry name" value="CYTOCHROME C PEROXIDASE-RELATED"/>
    <property type="match status" value="1"/>
</dbReference>
<evidence type="ECO:0000256" key="1">
    <source>
        <dbReference type="ARBA" id="ARBA00022617"/>
    </source>
</evidence>